<dbReference type="InterPro" id="IPR018203">
    <property type="entry name" value="GDP_dissociation_inhibitor"/>
</dbReference>
<dbReference type="SUPFAM" id="SSF54373">
    <property type="entry name" value="FAD-linked reductases, C-terminal domain"/>
    <property type="match status" value="1"/>
</dbReference>
<dbReference type="PANTHER" id="PTHR11787:SF4">
    <property type="entry name" value="CHM, RAB ESCORT PROTEIN 1"/>
    <property type="match status" value="1"/>
</dbReference>
<dbReference type="GO" id="GO:0005968">
    <property type="term" value="C:Rab-protein geranylgeranyltransferase complex"/>
    <property type="evidence" value="ECO:0007669"/>
    <property type="project" value="TreeGrafter"/>
</dbReference>
<proteinExistence type="inferred from homology"/>
<dbReference type="GO" id="GO:0016192">
    <property type="term" value="P:vesicle-mediated transport"/>
    <property type="evidence" value="ECO:0007669"/>
    <property type="project" value="TreeGrafter"/>
</dbReference>
<dbReference type="AlphaFoldDB" id="A0A0H5QGN3"/>
<evidence type="ECO:0008006" key="3">
    <source>
        <dbReference type="Google" id="ProtNLM"/>
    </source>
</evidence>
<dbReference type="EMBL" id="HACM01000320">
    <property type="protein sequence ID" value="CRZ00762.1"/>
    <property type="molecule type" value="Transcribed_RNA"/>
</dbReference>
<comment type="similarity">
    <text evidence="1">Belongs to the Rab GDI family.</text>
</comment>
<protein>
    <recommendedName>
        <fullName evidence="3">Rab proteins geranylgeranyltransferase component</fullName>
    </recommendedName>
</protein>
<name>A0A0H5QGN3_9EUKA</name>
<dbReference type="Gene3D" id="1.10.405.10">
    <property type="entry name" value="Guanine Nucleotide Dissociation Inhibitor, domain 1"/>
    <property type="match status" value="1"/>
</dbReference>
<dbReference type="PANTHER" id="PTHR11787">
    <property type="entry name" value="RAB GDP-DISSOCIATION INHIBITOR"/>
    <property type="match status" value="1"/>
</dbReference>
<dbReference type="Pfam" id="PF00996">
    <property type="entry name" value="GDI"/>
    <property type="match status" value="1"/>
</dbReference>
<sequence>MIEEGPTTHCHDILDQDRFDAVIVGTGLWQSMLAAGLSIAGKSVLHCDPNEYYGGECATLPWAQFYKSLLDKGAIYSSYGEDPGQQFLFDLQPKVIFSTSNLVDDIVKSKSFHYLSFQCINNYYTVLDGAVTAVPISKADIFQCGFLDRSEKRRFMKLMHIALGDDTHSQAPSNSYDNELRQRFRDLPFALYLEELQLSKALQDIVLYSLCFADSAELKTADGILLVRKFIKSLGKFDSGALLYPVYGTGDIPQAFCRLSAVNGGIYLLRSDVTAKCPKTVILSESQQAIECDIFVDGSIELPDSSGIKSSGVLSRCICITTAPSKNTSSVSLIMMPPMLRKHSVRVLQLDETTGCAPKGCYILYLSSIQEENPESDLRAALDLLVVEEHRQKTLFYSESLHSNLIQVPEVLTSTIESGFSMDMDHKAEIARALFSRYCPGSHFLQKSPDQLPDVDLRNNPEFNEITVDADNSFDNDHCSEPYPE</sequence>
<dbReference type="InterPro" id="IPR036188">
    <property type="entry name" value="FAD/NAD-bd_sf"/>
</dbReference>
<dbReference type="SUPFAM" id="SSF51905">
    <property type="entry name" value="FAD/NAD(P)-binding domain"/>
    <property type="match status" value="1"/>
</dbReference>
<evidence type="ECO:0000313" key="2">
    <source>
        <dbReference type="EMBL" id="CRZ00762.1"/>
    </source>
</evidence>
<dbReference type="GO" id="GO:0007264">
    <property type="term" value="P:small GTPase-mediated signal transduction"/>
    <property type="evidence" value="ECO:0007669"/>
    <property type="project" value="InterPro"/>
</dbReference>
<dbReference type="GO" id="GO:0005634">
    <property type="term" value="C:nucleus"/>
    <property type="evidence" value="ECO:0007669"/>
    <property type="project" value="TreeGrafter"/>
</dbReference>
<organism evidence="2">
    <name type="scientific">Spongospora subterranea</name>
    <dbReference type="NCBI Taxonomy" id="70186"/>
    <lineage>
        <taxon>Eukaryota</taxon>
        <taxon>Sar</taxon>
        <taxon>Rhizaria</taxon>
        <taxon>Endomyxa</taxon>
        <taxon>Phytomyxea</taxon>
        <taxon>Plasmodiophorida</taxon>
        <taxon>Plasmodiophoridae</taxon>
        <taxon>Spongospora</taxon>
    </lineage>
</organism>
<dbReference type="GO" id="GO:0005829">
    <property type="term" value="C:cytosol"/>
    <property type="evidence" value="ECO:0007669"/>
    <property type="project" value="TreeGrafter"/>
</dbReference>
<accession>A0A0H5QGN3</accession>
<reference evidence="2" key="1">
    <citation type="submission" date="2015-04" db="EMBL/GenBank/DDBJ databases">
        <title>The genome sequence of the plant pathogenic Rhizarian Plasmodiophora brassicae reveals insights in its biotrophic life cycle and the origin of chitin synthesis.</title>
        <authorList>
            <person name="Schwelm A."/>
            <person name="Fogelqvist J."/>
            <person name="Knaust A."/>
            <person name="Julke S."/>
            <person name="Lilja T."/>
            <person name="Dhandapani V."/>
            <person name="Bonilla-Rosso G."/>
            <person name="Karlsson M."/>
            <person name="Shevchenko A."/>
            <person name="Choi S.R."/>
            <person name="Kim H.G."/>
            <person name="Park J.Y."/>
            <person name="Lim Y.P."/>
            <person name="Ludwig-Muller J."/>
            <person name="Dixelius C."/>
        </authorList>
    </citation>
    <scope>NUCLEOTIDE SEQUENCE</scope>
    <source>
        <tissue evidence="2">Potato root galls</tissue>
    </source>
</reference>
<dbReference type="GO" id="GO:0005092">
    <property type="term" value="F:GDP-dissociation inhibitor activity"/>
    <property type="evidence" value="ECO:0007669"/>
    <property type="project" value="InterPro"/>
</dbReference>
<dbReference type="PRINTS" id="PR00891">
    <property type="entry name" value="RABGDIREP"/>
</dbReference>
<evidence type="ECO:0000256" key="1">
    <source>
        <dbReference type="ARBA" id="ARBA00005593"/>
    </source>
</evidence>
<dbReference type="Gene3D" id="3.30.519.10">
    <property type="entry name" value="Guanine Nucleotide Dissociation Inhibitor, domain 2"/>
    <property type="match status" value="2"/>
</dbReference>
<dbReference type="Gene3D" id="3.50.50.60">
    <property type="entry name" value="FAD/NAD(P)-binding domain"/>
    <property type="match status" value="1"/>
</dbReference>